<proteinExistence type="predicted"/>
<organism evidence="1 2">
    <name type="scientific">Crucibulum laeve</name>
    <dbReference type="NCBI Taxonomy" id="68775"/>
    <lineage>
        <taxon>Eukaryota</taxon>
        <taxon>Fungi</taxon>
        <taxon>Dikarya</taxon>
        <taxon>Basidiomycota</taxon>
        <taxon>Agaricomycotina</taxon>
        <taxon>Agaricomycetes</taxon>
        <taxon>Agaricomycetidae</taxon>
        <taxon>Agaricales</taxon>
        <taxon>Agaricineae</taxon>
        <taxon>Nidulariaceae</taxon>
        <taxon>Crucibulum</taxon>
    </lineage>
</organism>
<name>A0A5C3M1Q4_9AGAR</name>
<evidence type="ECO:0000313" key="1">
    <source>
        <dbReference type="EMBL" id="TFK39150.1"/>
    </source>
</evidence>
<dbReference type="EMBL" id="ML213600">
    <property type="protein sequence ID" value="TFK39150.1"/>
    <property type="molecule type" value="Genomic_DNA"/>
</dbReference>
<dbReference type="Proteomes" id="UP000308652">
    <property type="component" value="Unassembled WGS sequence"/>
</dbReference>
<dbReference type="AlphaFoldDB" id="A0A5C3M1Q4"/>
<protein>
    <submittedName>
        <fullName evidence="1">Uncharacterized protein</fullName>
    </submittedName>
</protein>
<keyword evidence="2" id="KW-1185">Reference proteome</keyword>
<reference evidence="1 2" key="1">
    <citation type="journal article" date="2019" name="Nat. Ecol. Evol.">
        <title>Megaphylogeny resolves global patterns of mushroom evolution.</title>
        <authorList>
            <person name="Varga T."/>
            <person name="Krizsan K."/>
            <person name="Foldi C."/>
            <person name="Dima B."/>
            <person name="Sanchez-Garcia M."/>
            <person name="Sanchez-Ramirez S."/>
            <person name="Szollosi G.J."/>
            <person name="Szarkandi J.G."/>
            <person name="Papp V."/>
            <person name="Albert L."/>
            <person name="Andreopoulos W."/>
            <person name="Angelini C."/>
            <person name="Antonin V."/>
            <person name="Barry K.W."/>
            <person name="Bougher N.L."/>
            <person name="Buchanan P."/>
            <person name="Buyck B."/>
            <person name="Bense V."/>
            <person name="Catcheside P."/>
            <person name="Chovatia M."/>
            <person name="Cooper J."/>
            <person name="Damon W."/>
            <person name="Desjardin D."/>
            <person name="Finy P."/>
            <person name="Geml J."/>
            <person name="Haridas S."/>
            <person name="Hughes K."/>
            <person name="Justo A."/>
            <person name="Karasinski D."/>
            <person name="Kautmanova I."/>
            <person name="Kiss B."/>
            <person name="Kocsube S."/>
            <person name="Kotiranta H."/>
            <person name="LaButti K.M."/>
            <person name="Lechner B.E."/>
            <person name="Liimatainen K."/>
            <person name="Lipzen A."/>
            <person name="Lukacs Z."/>
            <person name="Mihaltcheva S."/>
            <person name="Morgado L.N."/>
            <person name="Niskanen T."/>
            <person name="Noordeloos M.E."/>
            <person name="Ohm R.A."/>
            <person name="Ortiz-Santana B."/>
            <person name="Ovrebo C."/>
            <person name="Racz N."/>
            <person name="Riley R."/>
            <person name="Savchenko A."/>
            <person name="Shiryaev A."/>
            <person name="Soop K."/>
            <person name="Spirin V."/>
            <person name="Szebenyi C."/>
            <person name="Tomsovsky M."/>
            <person name="Tulloss R.E."/>
            <person name="Uehling J."/>
            <person name="Grigoriev I.V."/>
            <person name="Vagvolgyi C."/>
            <person name="Papp T."/>
            <person name="Martin F.M."/>
            <person name="Miettinen O."/>
            <person name="Hibbett D.S."/>
            <person name="Nagy L.G."/>
        </authorList>
    </citation>
    <scope>NUCLEOTIDE SEQUENCE [LARGE SCALE GENOMIC DNA]</scope>
    <source>
        <strain evidence="1 2">CBS 166.37</strain>
    </source>
</reference>
<dbReference type="PROSITE" id="PS51257">
    <property type="entry name" value="PROKAR_LIPOPROTEIN"/>
    <property type="match status" value="1"/>
</dbReference>
<sequence>MIRLPNSDVRCTQPFGVSSAQSCIINPQLLYPHPPDRELFNCSLLDFISSSLPSSIRNPSATPLPLSRSRYAWCNVLPPRKNVAKAGFIDTYRSIISIVTPLATFYAPEGTFRAQEQRYHLPYRMSTTAAKYRRTLFGTLSMNSTPDFLLLFGVSASYTLPVHFESSKLSTYSQPVIDLSGRLIVKLFTHVHPFLDQHRYIVHQDRLLIQAAFVIVVASSHLSSSRASAHDRHNLPPFHHFITVVIIWRCSLTSAVATLRTHIVRLGVGHKYFVCNWRCAIVGG</sequence>
<gene>
    <name evidence="1" type="ORF">BDQ12DRAFT_70896</name>
</gene>
<evidence type="ECO:0000313" key="2">
    <source>
        <dbReference type="Proteomes" id="UP000308652"/>
    </source>
</evidence>
<accession>A0A5C3M1Q4</accession>